<organism evidence="4 5">
    <name type="scientific">Hydrogenovibrio thermophilus</name>
    <dbReference type="NCBI Taxonomy" id="265883"/>
    <lineage>
        <taxon>Bacteria</taxon>
        <taxon>Pseudomonadati</taxon>
        <taxon>Pseudomonadota</taxon>
        <taxon>Gammaproteobacteria</taxon>
        <taxon>Thiotrichales</taxon>
        <taxon>Piscirickettsiaceae</taxon>
        <taxon>Hydrogenovibrio</taxon>
    </lineage>
</organism>
<gene>
    <name evidence="4" type="ORF">EPV75_07635</name>
</gene>
<name>A0A410H3P6_9GAMM</name>
<feature type="domain" description="Coenzyme Q-binding protein COQ10 START" evidence="3">
    <location>
        <begin position="10"/>
        <end position="134"/>
    </location>
</feature>
<dbReference type="GO" id="GO:0045333">
    <property type="term" value="P:cellular respiration"/>
    <property type="evidence" value="ECO:0007669"/>
    <property type="project" value="InterPro"/>
</dbReference>
<dbReference type="PANTHER" id="PTHR12901">
    <property type="entry name" value="SPERM PROTEIN HOMOLOG"/>
    <property type="match status" value="1"/>
</dbReference>
<dbReference type="AlphaFoldDB" id="A0A410H3P6"/>
<accession>A0A410H3P6</accession>
<dbReference type="RefSeq" id="WP_128384986.1">
    <property type="nucleotide sequence ID" value="NZ_CP035033.1"/>
</dbReference>
<dbReference type="GO" id="GO:0048039">
    <property type="term" value="F:ubiquinone binding"/>
    <property type="evidence" value="ECO:0007669"/>
    <property type="project" value="InterPro"/>
</dbReference>
<reference evidence="4 5" key="1">
    <citation type="journal article" date="2018" name="Environ. Microbiol.">
        <title>Genomes of ubiquitous marine and hypersaline Hydrogenovibrio, Thiomicrorhabdus and Thiomicrospira spp. encode a diversity of mechanisms to sustain chemolithoautotrophy in heterogeneous environments.</title>
        <authorList>
            <person name="Scott K.M."/>
            <person name="Williams J."/>
            <person name="Porter C.M.B."/>
            <person name="Russel S."/>
            <person name="Harmer T.L."/>
            <person name="Paul J.H."/>
            <person name="Antonen K.M."/>
            <person name="Bridges M.K."/>
            <person name="Camper G.J."/>
            <person name="Campla C.K."/>
            <person name="Casella L.G."/>
            <person name="Chase E."/>
            <person name="Conrad J.W."/>
            <person name="Cruz M.C."/>
            <person name="Dunlap D.S."/>
            <person name="Duran L."/>
            <person name="Fahsbender E.M."/>
            <person name="Goldsmith D.B."/>
            <person name="Keeley R.F."/>
            <person name="Kondoff M.R."/>
            <person name="Kussy B.I."/>
            <person name="Lane M.K."/>
            <person name="Lawler S."/>
            <person name="Leigh B.A."/>
            <person name="Lewis C."/>
            <person name="Lostal L.M."/>
            <person name="Marking D."/>
            <person name="Mancera P.A."/>
            <person name="McClenthan E.C."/>
            <person name="McIntyre E.A."/>
            <person name="Mine J.A."/>
            <person name="Modi S."/>
            <person name="Moore B.D."/>
            <person name="Morgan W.A."/>
            <person name="Nelson K.M."/>
            <person name="Nguyen K.N."/>
            <person name="Ogburn N."/>
            <person name="Parrino D.G."/>
            <person name="Pedapudi A.D."/>
            <person name="Pelham R.P."/>
            <person name="Preece A.M."/>
            <person name="Rampersad E.A."/>
            <person name="Richardson J.C."/>
            <person name="Rodgers C.M."/>
            <person name="Schaffer B.L."/>
            <person name="Sheridan N.E."/>
            <person name="Solone M.R."/>
            <person name="Staley Z.R."/>
            <person name="Tabuchi M."/>
            <person name="Waide R.J."/>
            <person name="Wanjugi P.W."/>
            <person name="Young S."/>
            <person name="Clum A."/>
            <person name="Daum C."/>
            <person name="Huntemann M."/>
            <person name="Ivanova N."/>
            <person name="Kyrpides N."/>
            <person name="Mikhailova N."/>
            <person name="Palaniappan K."/>
            <person name="Pillay M."/>
            <person name="Reddy T.B.K."/>
            <person name="Shapiro N."/>
            <person name="Stamatis D."/>
            <person name="Varghese N."/>
            <person name="Woyke T."/>
            <person name="Boden R."/>
            <person name="Freyermuth S.K."/>
            <person name="Kerfeld C.A."/>
        </authorList>
    </citation>
    <scope>NUCLEOTIDE SEQUENCE [LARGE SCALE GENOMIC DNA]</scope>
    <source>
        <strain evidence="4 5">JR-2</strain>
    </source>
</reference>
<dbReference type="KEGG" id="htr:EPV75_07635"/>
<dbReference type="PANTHER" id="PTHR12901:SF10">
    <property type="entry name" value="COENZYME Q-BINDING PROTEIN COQ10, MITOCHONDRIAL"/>
    <property type="match status" value="1"/>
</dbReference>
<dbReference type="Proteomes" id="UP000285478">
    <property type="component" value="Chromosome"/>
</dbReference>
<evidence type="ECO:0000259" key="3">
    <source>
        <dbReference type="Pfam" id="PF03364"/>
    </source>
</evidence>
<dbReference type="Pfam" id="PF03364">
    <property type="entry name" value="Polyketide_cyc"/>
    <property type="match status" value="1"/>
</dbReference>
<dbReference type="SUPFAM" id="SSF55961">
    <property type="entry name" value="Bet v1-like"/>
    <property type="match status" value="1"/>
</dbReference>
<dbReference type="CDD" id="cd07813">
    <property type="entry name" value="COQ10p_like"/>
    <property type="match status" value="1"/>
</dbReference>
<proteinExistence type="inferred from homology"/>
<dbReference type="InterPro" id="IPR023393">
    <property type="entry name" value="START-like_dom_sf"/>
</dbReference>
<comment type="similarity">
    <text evidence="1">Belongs to the ribosome association toxin RatA family.</text>
</comment>
<sequence>MKKISRSALLPYSSQAVFDLVNDVEAYPEFLPWCGGAEIKESSENEMVASVLISKAGIKQAFTTRNTLTEPERIDMTLVDGPFKALTGTWLFKVLDENACKISLDIEFEISNSLLNAAIGAIFEQIASTLVQSFCDRAKQVYG</sequence>
<evidence type="ECO:0000313" key="4">
    <source>
        <dbReference type="EMBL" id="QAB15545.1"/>
    </source>
</evidence>
<evidence type="ECO:0000256" key="1">
    <source>
        <dbReference type="ARBA" id="ARBA00008918"/>
    </source>
</evidence>
<dbReference type="Gene3D" id="3.30.530.20">
    <property type="match status" value="1"/>
</dbReference>
<dbReference type="EMBL" id="CP035033">
    <property type="protein sequence ID" value="QAB15545.1"/>
    <property type="molecule type" value="Genomic_DNA"/>
</dbReference>
<keyword evidence="2" id="KW-1277">Toxin-antitoxin system</keyword>
<dbReference type="InterPro" id="IPR044996">
    <property type="entry name" value="COQ10-like"/>
</dbReference>
<dbReference type="InterPro" id="IPR005031">
    <property type="entry name" value="COQ10_START"/>
</dbReference>
<evidence type="ECO:0000313" key="5">
    <source>
        <dbReference type="Proteomes" id="UP000285478"/>
    </source>
</evidence>
<keyword evidence="5" id="KW-1185">Reference proteome</keyword>
<protein>
    <submittedName>
        <fullName evidence="4">Type II toxin-antitoxin system RatA family toxin</fullName>
    </submittedName>
</protein>
<evidence type="ECO:0000256" key="2">
    <source>
        <dbReference type="ARBA" id="ARBA00022649"/>
    </source>
</evidence>